<organism evidence="12 13">
    <name type="scientific">Thermohalobaculum xanthum</name>
    <dbReference type="NCBI Taxonomy" id="2753746"/>
    <lineage>
        <taxon>Bacteria</taxon>
        <taxon>Pseudomonadati</taxon>
        <taxon>Pseudomonadota</taxon>
        <taxon>Alphaproteobacteria</taxon>
        <taxon>Rhodobacterales</taxon>
        <taxon>Paracoccaceae</taxon>
        <taxon>Thermohalobaculum</taxon>
    </lineage>
</organism>
<keyword evidence="6 9" id="KW-0413">Isomerase</keyword>
<dbReference type="InterPro" id="IPR050280">
    <property type="entry name" value="OMP_Chaperone_SurA"/>
</dbReference>
<evidence type="ECO:0000256" key="5">
    <source>
        <dbReference type="ARBA" id="ARBA00023186"/>
    </source>
</evidence>
<keyword evidence="3" id="KW-0574">Periplasm</keyword>
<evidence type="ECO:0000256" key="3">
    <source>
        <dbReference type="ARBA" id="ARBA00022764"/>
    </source>
</evidence>
<keyword evidence="2 10" id="KW-0732">Signal</keyword>
<keyword evidence="5" id="KW-0143">Chaperone</keyword>
<dbReference type="PANTHER" id="PTHR47637:SF1">
    <property type="entry name" value="CHAPERONE SURA"/>
    <property type="match status" value="1"/>
</dbReference>
<evidence type="ECO:0000256" key="1">
    <source>
        <dbReference type="ARBA" id="ARBA00018370"/>
    </source>
</evidence>
<name>A0A8J7SDH7_9RHOB</name>
<dbReference type="SUPFAM" id="SSF109998">
    <property type="entry name" value="Triger factor/SurA peptide-binding domain-like"/>
    <property type="match status" value="1"/>
</dbReference>
<dbReference type="Pfam" id="PF00639">
    <property type="entry name" value="Rotamase"/>
    <property type="match status" value="1"/>
</dbReference>
<dbReference type="InterPro" id="IPR046357">
    <property type="entry name" value="PPIase_dom_sf"/>
</dbReference>
<dbReference type="Pfam" id="PF09312">
    <property type="entry name" value="SurA_N"/>
    <property type="match status" value="1"/>
</dbReference>
<dbReference type="EMBL" id="JAEHHL010000002">
    <property type="protein sequence ID" value="MBK0398851.1"/>
    <property type="molecule type" value="Genomic_DNA"/>
</dbReference>
<evidence type="ECO:0000256" key="2">
    <source>
        <dbReference type="ARBA" id="ARBA00022729"/>
    </source>
</evidence>
<accession>A0A8J7SDH7</accession>
<dbReference type="GO" id="GO:0003755">
    <property type="term" value="F:peptidyl-prolyl cis-trans isomerase activity"/>
    <property type="evidence" value="ECO:0007669"/>
    <property type="project" value="UniProtKB-KW"/>
</dbReference>
<evidence type="ECO:0000313" key="13">
    <source>
        <dbReference type="Proteomes" id="UP000655420"/>
    </source>
</evidence>
<evidence type="ECO:0000256" key="7">
    <source>
        <dbReference type="ARBA" id="ARBA00030642"/>
    </source>
</evidence>
<evidence type="ECO:0000256" key="10">
    <source>
        <dbReference type="SAM" id="SignalP"/>
    </source>
</evidence>
<gene>
    <name evidence="12" type="ORF">H0I76_06595</name>
</gene>
<dbReference type="PROSITE" id="PS50198">
    <property type="entry name" value="PPIC_PPIASE_2"/>
    <property type="match status" value="1"/>
</dbReference>
<keyword evidence="4 9" id="KW-0697">Rotamase</keyword>
<dbReference type="Gene3D" id="3.10.50.40">
    <property type="match status" value="1"/>
</dbReference>
<feature type="domain" description="PpiC" evidence="11">
    <location>
        <begin position="169"/>
        <end position="268"/>
    </location>
</feature>
<keyword evidence="13" id="KW-1185">Reference proteome</keyword>
<comment type="caution">
    <text evidence="12">The sequence shown here is derived from an EMBL/GenBank/DDBJ whole genome shotgun (WGS) entry which is preliminary data.</text>
</comment>
<evidence type="ECO:0000256" key="6">
    <source>
        <dbReference type="ARBA" id="ARBA00023235"/>
    </source>
</evidence>
<proteinExistence type="predicted"/>
<evidence type="ECO:0000256" key="4">
    <source>
        <dbReference type="ARBA" id="ARBA00023110"/>
    </source>
</evidence>
<dbReference type="InterPro" id="IPR015391">
    <property type="entry name" value="SurA_N"/>
</dbReference>
<evidence type="ECO:0000256" key="8">
    <source>
        <dbReference type="ARBA" id="ARBA00031484"/>
    </source>
</evidence>
<dbReference type="InterPro" id="IPR000297">
    <property type="entry name" value="PPIase_PpiC"/>
</dbReference>
<feature type="chain" id="PRO_5035227029" description="Parvulin-like PPIase" evidence="10">
    <location>
        <begin position="24"/>
        <end position="317"/>
    </location>
</feature>
<dbReference type="PANTHER" id="PTHR47637">
    <property type="entry name" value="CHAPERONE SURA"/>
    <property type="match status" value="1"/>
</dbReference>
<dbReference type="Proteomes" id="UP000655420">
    <property type="component" value="Unassembled WGS sequence"/>
</dbReference>
<protein>
    <recommendedName>
        <fullName evidence="1">Parvulin-like PPIase</fullName>
    </recommendedName>
    <alternativeName>
        <fullName evidence="7">Peptidyl-prolyl cis-trans isomerase plp</fullName>
    </alternativeName>
    <alternativeName>
        <fullName evidence="8">Rotamase plp</fullName>
    </alternativeName>
</protein>
<feature type="signal peptide" evidence="10">
    <location>
        <begin position="1"/>
        <end position="23"/>
    </location>
</feature>
<evidence type="ECO:0000256" key="9">
    <source>
        <dbReference type="PROSITE-ProRule" id="PRU00278"/>
    </source>
</evidence>
<reference evidence="12" key="1">
    <citation type="submission" date="2020-12" db="EMBL/GenBank/DDBJ databases">
        <title>Bacterial taxonomy.</title>
        <authorList>
            <person name="Pan X."/>
        </authorList>
    </citation>
    <scope>NUCLEOTIDE SEQUENCE</scope>
    <source>
        <strain evidence="12">M0105</strain>
    </source>
</reference>
<dbReference type="InterPro" id="IPR027304">
    <property type="entry name" value="Trigger_fact/SurA_dom_sf"/>
</dbReference>
<evidence type="ECO:0000259" key="11">
    <source>
        <dbReference type="PROSITE" id="PS50198"/>
    </source>
</evidence>
<sequence>MPLRALQPILLGIALLVGSGAPAAAQQTMFRPVAVVNDQAITGYDLQQRMQILQTLGATAASAEAMQAAALDQLIEDRLKLQEGKRLGLTPTPEILKDARAEIAERLNTTPDALTALLSAQGVSESAINDLVAAEAVWREVVRARFARRLEPGEAEIEAELELLKGRGVTSWRVREIGLPTAENQRGEAATRELAEKIIAEVNAGADFGTLVARYSRSPSAKSGGDVGWLAERNLPPAIVAALSPLAIGQVSQPLPVTGGFSILQVTDKRVETPKEFDTADPELRERVRRSLIAQQTARLSEGLLQELRRDALIELR</sequence>
<dbReference type="AlphaFoldDB" id="A0A8J7SDH7"/>
<dbReference type="RefSeq" id="WP_200608531.1">
    <property type="nucleotide sequence ID" value="NZ_JAEHHL010000002.1"/>
</dbReference>
<evidence type="ECO:0000313" key="12">
    <source>
        <dbReference type="EMBL" id="MBK0398851.1"/>
    </source>
</evidence>
<dbReference type="Gene3D" id="1.10.4030.10">
    <property type="entry name" value="Porin chaperone SurA, peptide-binding domain"/>
    <property type="match status" value="1"/>
</dbReference>
<dbReference type="SUPFAM" id="SSF54534">
    <property type="entry name" value="FKBP-like"/>
    <property type="match status" value="1"/>
</dbReference>